<reference evidence="3 6" key="3">
    <citation type="submission" date="2020-08" db="EMBL/GenBank/DDBJ databases">
        <title>Genomic Encyclopedia of Type Strains, Phase IV (KMG-IV): sequencing the most valuable type-strain genomes for metagenomic binning, comparative biology and taxonomic classification.</title>
        <authorList>
            <person name="Goeker M."/>
        </authorList>
    </citation>
    <scope>NUCLEOTIDE SEQUENCE [LARGE SCALE GENOMIC DNA]</scope>
    <source>
        <strain evidence="3 6">DSM 100995</strain>
    </source>
</reference>
<dbReference type="Proteomes" id="UP000583101">
    <property type="component" value="Unassembled WGS sequence"/>
</dbReference>
<keyword evidence="1" id="KW-0732">Signal</keyword>
<evidence type="ECO:0000313" key="3">
    <source>
        <dbReference type="EMBL" id="MBB3970704.1"/>
    </source>
</evidence>
<accession>A0A4Y8A8P8</accession>
<comment type="caution">
    <text evidence="4">The sequence shown here is derived from an EMBL/GenBank/DDBJ whole genome shotgun (WGS) entry which is preliminary data.</text>
</comment>
<reference evidence="4 5" key="1">
    <citation type="journal article" date="2016" name="Int. J. Syst. Evol. Microbiol.">
        <title>Proposal of Mucilaginibacter phyllosphaerae sp. nov. isolated from the phyllosphere of Galium album.</title>
        <authorList>
            <person name="Aydogan E.L."/>
            <person name="Busse H.J."/>
            <person name="Moser G."/>
            <person name="Muller C."/>
            <person name="Kampfer P."/>
            <person name="Glaeser S.P."/>
        </authorList>
    </citation>
    <scope>NUCLEOTIDE SEQUENCE [LARGE SCALE GENOMIC DNA]</scope>
    <source>
        <strain evidence="4 5">PP-F2FG21</strain>
    </source>
</reference>
<dbReference type="Proteomes" id="UP000297248">
    <property type="component" value="Unassembled WGS sequence"/>
</dbReference>
<evidence type="ECO:0000259" key="2">
    <source>
        <dbReference type="Pfam" id="PF14344"/>
    </source>
</evidence>
<dbReference type="Pfam" id="PF14344">
    <property type="entry name" value="DUF4397"/>
    <property type="match status" value="1"/>
</dbReference>
<dbReference type="PROSITE" id="PS51257">
    <property type="entry name" value="PROKAR_LIPOPROTEIN"/>
    <property type="match status" value="1"/>
</dbReference>
<evidence type="ECO:0000313" key="5">
    <source>
        <dbReference type="Proteomes" id="UP000297248"/>
    </source>
</evidence>
<reference evidence="4" key="2">
    <citation type="submission" date="2019-03" db="EMBL/GenBank/DDBJ databases">
        <authorList>
            <person name="Yan Y.-Q."/>
            <person name="Du Z.-J."/>
        </authorList>
    </citation>
    <scope>NUCLEOTIDE SEQUENCE</scope>
    <source>
        <strain evidence="4">PP-F2FG21</strain>
    </source>
</reference>
<protein>
    <submittedName>
        <fullName evidence="4">DUF4397 domain-containing protein</fullName>
    </submittedName>
</protein>
<feature type="domain" description="DUF4397" evidence="2">
    <location>
        <begin position="130"/>
        <end position="207"/>
    </location>
</feature>
<dbReference type="InterPro" id="IPR025510">
    <property type="entry name" value="DUF4397"/>
</dbReference>
<organism evidence="4 5">
    <name type="scientific">Mucilaginibacter phyllosphaerae</name>
    <dbReference type="NCBI Taxonomy" id="1812349"/>
    <lineage>
        <taxon>Bacteria</taxon>
        <taxon>Pseudomonadati</taxon>
        <taxon>Bacteroidota</taxon>
        <taxon>Sphingobacteriia</taxon>
        <taxon>Sphingobacteriales</taxon>
        <taxon>Sphingobacteriaceae</taxon>
        <taxon>Mucilaginibacter</taxon>
    </lineage>
</organism>
<evidence type="ECO:0000313" key="4">
    <source>
        <dbReference type="EMBL" id="TEW64705.1"/>
    </source>
</evidence>
<dbReference type="OrthoDB" id="9792011at2"/>
<evidence type="ECO:0000256" key="1">
    <source>
        <dbReference type="SAM" id="SignalP"/>
    </source>
</evidence>
<sequence>MKRFKIPVLIAFAVVLAFTACKKGNDVATTTLSTYINFINTTGDTLNFYVNGSRLNTPSTVYPLGASGYLLSPIGRQNYQVKKNADPAVLYGLPLPLDSGIVYSFYTTGNTADKAFTTIDTLRSVPLTVSYIRFVNTSPNAGSLDVSFNDTTRFSDCAYKSSTGYKSFTPGSKTVTIKKAGTGEILSQETRVLVAGRGYTLFTKSTLSATGANATPATGLILN</sequence>
<feature type="chain" id="PRO_5044616348" evidence="1">
    <location>
        <begin position="23"/>
        <end position="223"/>
    </location>
</feature>
<gene>
    <name evidence="4" type="ORF">E2R65_16970</name>
    <name evidence="3" type="ORF">GGR35_003327</name>
</gene>
<dbReference type="AlphaFoldDB" id="A0A4Y8A8P8"/>
<dbReference type="EMBL" id="SNQG01000006">
    <property type="protein sequence ID" value="TEW64705.1"/>
    <property type="molecule type" value="Genomic_DNA"/>
</dbReference>
<proteinExistence type="predicted"/>
<name>A0A4Y8A8P8_9SPHI</name>
<feature type="signal peptide" evidence="1">
    <location>
        <begin position="1"/>
        <end position="22"/>
    </location>
</feature>
<keyword evidence="6" id="KW-1185">Reference proteome</keyword>
<dbReference type="EMBL" id="JACIEG010000006">
    <property type="protein sequence ID" value="MBB3970704.1"/>
    <property type="molecule type" value="Genomic_DNA"/>
</dbReference>
<evidence type="ECO:0000313" key="6">
    <source>
        <dbReference type="Proteomes" id="UP000583101"/>
    </source>
</evidence>
<dbReference type="RefSeq" id="WP_134337678.1">
    <property type="nucleotide sequence ID" value="NZ_BMCZ01000006.1"/>
</dbReference>